<evidence type="ECO:0000256" key="1">
    <source>
        <dbReference type="SAM" id="Phobius"/>
    </source>
</evidence>
<organism evidence="3">
    <name type="scientific">freshwater metagenome</name>
    <dbReference type="NCBI Taxonomy" id="449393"/>
    <lineage>
        <taxon>unclassified sequences</taxon>
        <taxon>metagenomes</taxon>
        <taxon>ecological metagenomes</taxon>
    </lineage>
</organism>
<gene>
    <name evidence="3" type="ORF">UFOPK1392_00335</name>
    <name evidence="4" type="ORF">UFOPK3733_00474</name>
</gene>
<dbReference type="EMBL" id="CAEMXZ010000009">
    <property type="protein sequence ID" value="CAB4322600.1"/>
    <property type="molecule type" value="Genomic_DNA"/>
</dbReference>
<dbReference type="InterPro" id="IPR012495">
    <property type="entry name" value="TadE-like_dom"/>
</dbReference>
<keyword evidence="1" id="KW-0812">Transmembrane</keyword>
<keyword evidence="1" id="KW-1133">Transmembrane helix</keyword>
<evidence type="ECO:0000313" key="3">
    <source>
        <dbReference type="EMBL" id="CAB4322600.1"/>
    </source>
</evidence>
<evidence type="ECO:0000259" key="2">
    <source>
        <dbReference type="Pfam" id="PF07811"/>
    </source>
</evidence>
<feature type="domain" description="TadE-like" evidence="2">
    <location>
        <begin position="15"/>
        <end position="47"/>
    </location>
</feature>
<evidence type="ECO:0000313" key="4">
    <source>
        <dbReference type="EMBL" id="CAB4927640.1"/>
    </source>
</evidence>
<keyword evidence="1" id="KW-0472">Membrane</keyword>
<dbReference type="Pfam" id="PF07811">
    <property type="entry name" value="TadE"/>
    <property type="match status" value="1"/>
</dbReference>
<protein>
    <submittedName>
        <fullName evidence="3">Unannotated protein</fullName>
    </submittedName>
</protein>
<name>A0A6J5Y8X6_9ZZZZ</name>
<sequence length="132" mass="14039">MDDRGGGLIGSIAGLLVLLALLLFAVQSLFALFARSAVTDAAYEGARQVAGARVGHDDFTSVVLARQQAERTVRGHLGRFGDGVSLDWSGSSTDTITLTVHAQPPGFLWDALRGAGPEPISRTVRVRVERPR</sequence>
<feature type="transmembrane region" description="Helical" evidence="1">
    <location>
        <begin position="6"/>
        <end position="26"/>
    </location>
</feature>
<reference evidence="3" key="1">
    <citation type="submission" date="2020-05" db="EMBL/GenBank/DDBJ databases">
        <authorList>
            <person name="Chiriac C."/>
            <person name="Salcher M."/>
            <person name="Ghai R."/>
            <person name="Kavagutti S V."/>
        </authorList>
    </citation>
    <scope>NUCLEOTIDE SEQUENCE</scope>
</reference>
<proteinExistence type="predicted"/>
<dbReference type="EMBL" id="CAFBNC010000014">
    <property type="protein sequence ID" value="CAB4927640.1"/>
    <property type="molecule type" value="Genomic_DNA"/>
</dbReference>
<dbReference type="AlphaFoldDB" id="A0A6J5Y8X6"/>
<accession>A0A6J5Y8X6</accession>